<dbReference type="Proteomes" id="UP000053825">
    <property type="component" value="Unassembled WGS sequence"/>
</dbReference>
<evidence type="ECO:0000256" key="1">
    <source>
        <dbReference type="ARBA" id="ARBA00022618"/>
    </source>
</evidence>
<dbReference type="Pfam" id="PF09759">
    <property type="entry name" value="Atx10homo_assoc"/>
    <property type="match status" value="1"/>
</dbReference>
<feature type="domain" description="Ataxin-10" evidence="3">
    <location>
        <begin position="2"/>
        <end position="70"/>
    </location>
</feature>
<evidence type="ECO:0000256" key="2">
    <source>
        <dbReference type="ARBA" id="ARBA00023306"/>
    </source>
</evidence>
<dbReference type="PANTHER" id="PTHR13255">
    <property type="entry name" value="ATAXIN-10"/>
    <property type="match status" value="1"/>
</dbReference>
<dbReference type="OrthoDB" id="379794at2759"/>
<keyword evidence="1" id="KW-0132">Cell division</keyword>
<evidence type="ECO:0000313" key="4">
    <source>
        <dbReference type="EMBL" id="KOC62082.1"/>
    </source>
</evidence>
<evidence type="ECO:0000259" key="3">
    <source>
        <dbReference type="Pfam" id="PF09759"/>
    </source>
</evidence>
<dbReference type="EMBL" id="KQ414740">
    <property type="protein sequence ID" value="KOC62082.1"/>
    <property type="molecule type" value="Genomic_DNA"/>
</dbReference>
<protein>
    <submittedName>
        <fullName evidence="4">Ataxin-10</fullName>
    </submittedName>
</protein>
<organism evidence="4 5">
    <name type="scientific">Habropoda laboriosa</name>
    <dbReference type="NCBI Taxonomy" id="597456"/>
    <lineage>
        <taxon>Eukaryota</taxon>
        <taxon>Metazoa</taxon>
        <taxon>Ecdysozoa</taxon>
        <taxon>Arthropoda</taxon>
        <taxon>Hexapoda</taxon>
        <taxon>Insecta</taxon>
        <taxon>Pterygota</taxon>
        <taxon>Neoptera</taxon>
        <taxon>Endopterygota</taxon>
        <taxon>Hymenoptera</taxon>
        <taxon>Apocrita</taxon>
        <taxon>Aculeata</taxon>
        <taxon>Apoidea</taxon>
        <taxon>Anthophila</taxon>
        <taxon>Apidae</taxon>
        <taxon>Habropoda</taxon>
    </lineage>
</organism>
<gene>
    <name evidence="4" type="ORF">WH47_01874</name>
</gene>
<name>A0A0L7QTT9_9HYME</name>
<dbReference type="GO" id="GO:0005829">
    <property type="term" value="C:cytosol"/>
    <property type="evidence" value="ECO:0007669"/>
    <property type="project" value="TreeGrafter"/>
</dbReference>
<dbReference type="InterPro" id="IPR051374">
    <property type="entry name" value="Ataxin-10/CTR86_families"/>
</dbReference>
<proteinExistence type="predicted"/>
<evidence type="ECO:0000313" key="5">
    <source>
        <dbReference type="Proteomes" id="UP000053825"/>
    </source>
</evidence>
<dbReference type="GO" id="GO:0051301">
    <property type="term" value="P:cell division"/>
    <property type="evidence" value="ECO:0007669"/>
    <property type="project" value="UniProtKB-KW"/>
</dbReference>
<keyword evidence="2" id="KW-0131">Cell cycle</keyword>
<sequence>MEAVPLLLDCCNIDARNPLIMQWTILALRNLCEDNPANQEIIRNYTRVGVVENSVLQEMGVTLHEDEEGRKMGIVPLPREEKS</sequence>
<dbReference type="GO" id="GO:0031175">
    <property type="term" value="P:neuron projection development"/>
    <property type="evidence" value="ECO:0007669"/>
    <property type="project" value="TreeGrafter"/>
</dbReference>
<dbReference type="AlphaFoldDB" id="A0A0L7QTT9"/>
<keyword evidence="5" id="KW-1185">Reference proteome</keyword>
<dbReference type="PANTHER" id="PTHR13255:SF0">
    <property type="entry name" value="ATAXIN-10"/>
    <property type="match status" value="1"/>
</dbReference>
<dbReference type="InterPro" id="IPR019156">
    <property type="entry name" value="Ataxin-10_domain"/>
</dbReference>
<reference evidence="4 5" key="1">
    <citation type="submission" date="2015-07" db="EMBL/GenBank/DDBJ databases">
        <title>The genome of Habropoda laboriosa.</title>
        <authorList>
            <person name="Pan H."/>
            <person name="Kapheim K."/>
        </authorList>
    </citation>
    <scope>NUCLEOTIDE SEQUENCE [LARGE SCALE GENOMIC DNA]</scope>
    <source>
        <strain evidence="4">0110345459</strain>
    </source>
</reference>
<dbReference type="STRING" id="597456.A0A0L7QTT9"/>
<accession>A0A0L7QTT9</accession>